<dbReference type="Gene3D" id="3.40.30.10">
    <property type="entry name" value="Glutaredoxin"/>
    <property type="match status" value="1"/>
</dbReference>
<evidence type="ECO:0000259" key="1">
    <source>
        <dbReference type="PROSITE" id="PS51352"/>
    </source>
</evidence>
<organism evidence="2 3">
    <name type="scientific">Pedobacter caeni</name>
    <dbReference type="NCBI Taxonomy" id="288992"/>
    <lineage>
        <taxon>Bacteria</taxon>
        <taxon>Pseudomonadati</taxon>
        <taxon>Bacteroidota</taxon>
        <taxon>Sphingobacteriia</taxon>
        <taxon>Sphingobacteriales</taxon>
        <taxon>Sphingobacteriaceae</taxon>
        <taxon>Pedobacter</taxon>
    </lineage>
</organism>
<evidence type="ECO:0000313" key="3">
    <source>
        <dbReference type="Proteomes" id="UP000184287"/>
    </source>
</evidence>
<dbReference type="GO" id="GO:0016491">
    <property type="term" value="F:oxidoreductase activity"/>
    <property type="evidence" value="ECO:0007669"/>
    <property type="project" value="InterPro"/>
</dbReference>
<gene>
    <name evidence="2" type="ORF">SAMN04488522_104498</name>
</gene>
<dbReference type="OrthoDB" id="1118217at2"/>
<sequence>MHKKITLTLVSIFIQISTITAQQTLNISGKTKPIAGLSNLNIGDSLPDFSIPKIINTPKSTAKTSEFKEQLLIIDFWSIYCSGCIEALPKMNALQKLFGNKIKILPVTYESEALVSEFWKKNRNTKGLGLPSVVEDQIFASYFRHQTIPHEVWIYKGKVIAITTSQYVDEPNIRKVLNGESIKWPPKNDFYQFDGNKESLFKLQDAASKANATHLKYAITGAYKEGVNSEGLSGGVGIVRDSIHKTVRTFFLNQDIYTAYLLNWAKKINPYQLVKPSFSNIPNQVVWEVEDKSRYFYDPKTSYLAEWIRGNGICFESLNPDTGQTDKEIASTTITDMNLLLGLNVRWEKRKEKVLLLILKRGGEKLKSSNNIKNKEDHLVNKNGIQYFRSLPLSTLTYKLNQQKENPYVFDETNYNEAVDLDLKIPSWTDIPAIRKALAKYGLDLIEEERMVDKFVFTTTK</sequence>
<dbReference type="EMBL" id="FQUQ01000004">
    <property type="protein sequence ID" value="SHG10713.1"/>
    <property type="molecule type" value="Genomic_DNA"/>
</dbReference>
<dbReference type="InterPro" id="IPR013766">
    <property type="entry name" value="Thioredoxin_domain"/>
</dbReference>
<keyword evidence="3" id="KW-1185">Reference proteome</keyword>
<dbReference type="InterPro" id="IPR013740">
    <property type="entry name" value="Redoxin"/>
</dbReference>
<name>A0A1M5H497_9SPHI</name>
<dbReference type="PANTHER" id="PTHR42852">
    <property type="entry name" value="THIOL:DISULFIDE INTERCHANGE PROTEIN DSBE"/>
    <property type="match status" value="1"/>
</dbReference>
<feature type="domain" description="Thioredoxin" evidence="1">
    <location>
        <begin position="40"/>
        <end position="182"/>
    </location>
</feature>
<dbReference type="Proteomes" id="UP000184287">
    <property type="component" value="Unassembled WGS sequence"/>
</dbReference>
<dbReference type="InterPro" id="IPR017801">
    <property type="entry name" value="DUF3738"/>
</dbReference>
<dbReference type="PANTHER" id="PTHR42852:SF13">
    <property type="entry name" value="PROTEIN DIPZ"/>
    <property type="match status" value="1"/>
</dbReference>
<dbReference type="AlphaFoldDB" id="A0A1M5H497"/>
<evidence type="ECO:0000313" key="2">
    <source>
        <dbReference type="EMBL" id="SHG10713.1"/>
    </source>
</evidence>
<keyword evidence="2" id="KW-0413">Isomerase</keyword>
<dbReference type="PROSITE" id="PS51352">
    <property type="entry name" value="THIOREDOXIN_2"/>
    <property type="match status" value="1"/>
</dbReference>
<proteinExistence type="predicted"/>
<reference evidence="3" key="1">
    <citation type="submission" date="2016-11" db="EMBL/GenBank/DDBJ databases">
        <authorList>
            <person name="Varghese N."/>
            <person name="Submissions S."/>
        </authorList>
    </citation>
    <scope>NUCLEOTIDE SEQUENCE [LARGE SCALE GENOMIC DNA]</scope>
    <source>
        <strain evidence="3">DSM 16990</strain>
    </source>
</reference>
<dbReference type="Pfam" id="PF12543">
    <property type="entry name" value="DUF3738"/>
    <property type="match status" value="1"/>
</dbReference>
<dbReference type="Pfam" id="PF08534">
    <property type="entry name" value="Redoxin"/>
    <property type="match status" value="1"/>
</dbReference>
<dbReference type="SUPFAM" id="SSF52833">
    <property type="entry name" value="Thioredoxin-like"/>
    <property type="match status" value="1"/>
</dbReference>
<protein>
    <submittedName>
        <fullName evidence="2">Thiol-disulfide isomerase or thioredoxin</fullName>
    </submittedName>
</protein>
<dbReference type="InterPro" id="IPR036249">
    <property type="entry name" value="Thioredoxin-like_sf"/>
</dbReference>
<dbReference type="RefSeq" id="WP_143166875.1">
    <property type="nucleotide sequence ID" value="NZ_FQUQ01000004.1"/>
</dbReference>
<dbReference type="STRING" id="288992.SAMN04488522_104498"/>
<accession>A0A1M5H497</accession>
<dbReference type="GO" id="GO:0016853">
    <property type="term" value="F:isomerase activity"/>
    <property type="evidence" value="ECO:0007669"/>
    <property type="project" value="UniProtKB-KW"/>
</dbReference>
<dbReference type="InterPro" id="IPR050553">
    <property type="entry name" value="Thioredoxin_ResA/DsbE_sf"/>
</dbReference>